<proteinExistence type="predicted"/>
<dbReference type="RefSeq" id="WP_259427880.1">
    <property type="nucleotide sequence ID" value="NZ_JANWTC010000006.1"/>
</dbReference>
<sequence>MSPSLNTITLHLDDAGDLARIDTLASDPVVMSAAVSVIALILGSAAGNNPTGAEDARDYVIREIDRRRVIITQSLKEKKDE</sequence>
<protein>
    <submittedName>
        <fullName evidence="1">Uncharacterized protein</fullName>
    </submittedName>
</protein>
<evidence type="ECO:0000313" key="2">
    <source>
        <dbReference type="Proteomes" id="UP001205965"/>
    </source>
</evidence>
<comment type="caution">
    <text evidence="1">The sequence shown here is derived from an EMBL/GenBank/DDBJ whole genome shotgun (WGS) entry which is preliminary data.</text>
</comment>
<evidence type="ECO:0000313" key="1">
    <source>
        <dbReference type="EMBL" id="MCS5479810.1"/>
    </source>
</evidence>
<dbReference type="EMBL" id="JANWTC010000006">
    <property type="protein sequence ID" value="MCS5479810.1"/>
    <property type="molecule type" value="Genomic_DNA"/>
</dbReference>
<organism evidence="1 2">
    <name type="scientific">Corynebacterium lemuris</name>
    <dbReference type="NCBI Taxonomy" id="1859292"/>
    <lineage>
        <taxon>Bacteria</taxon>
        <taxon>Bacillati</taxon>
        <taxon>Actinomycetota</taxon>
        <taxon>Actinomycetes</taxon>
        <taxon>Mycobacteriales</taxon>
        <taxon>Corynebacteriaceae</taxon>
        <taxon>Corynebacterium</taxon>
    </lineage>
</organism>
<gene>
    <name evidence="1" type="ORF">NYP18_09070</name>
</gene>
<keyword evidence="2" id="KW-1185">Reference proteome</keyword>
<accession>A0ABT2FYF1</accession>
<reference evidence="1 2" key="1">
    <citation type="submission" date="2022-08" db="EMBL/GenBank/DDBJ databases">
        <title>YIM 101645 draft genome.</title>
        <authorList>
            <person name="Chen X."/>
        </authorList>
    </citation>
    <scope>NUCLEOTIDE SEQUENCE [LARGE SCALE GENOMIC DNA]</scope>
    <source>
        <strain evidence="1 2">YIM 101645</strain>
    </source>
</reference>
<dbReference type="Proteomes" id="UP001205965">
    <property type="component" value="Unassembled WGS sequence"/>
</dbReference>
<name>A0ABT2FYF1_9CORY</name>